<feature type="region of interest" description="Disordered" evidence="1">
    <location>
        <begin position="1"/>
        <end position="29"/>
    </location>
</feature>
<reference evidence="2 3" key="1">
    <citation type="journal article" date="2021" name="Elife">
        <title>Chloroplast acquisition without the gene transfer in kleptoplastic sea slugs, Plakobranchus ocellatus.</title>
        <authorList>
            <person name="Maeda T."/>
            <person name="Takahashi S."/>
            <person name="Yoshida T."/>
            <person name="Shimamura S."/>
            <person name="Takaki Y."/>
            <person name="Nagai Y."/>
            <person name="Toyoda A."/>
            <person name="Suzuki Y."/>
            <person name="Arimoto A."/>
            <person name="Ishii H."/>
            <person name="Satoh N."/>
            <person name="Nishiyama T."/>
            <person name="Hasebe M."/>
            <person name="Maruyama T."/>
            <person name="Minagawa J."/>
            <person name="Obokata J."/>
            <person name="Shigenobu S."/>
        </authorList>
    </citation>
    <scope>NUCLEOTIDE SEQUENCE [LARGE SCALE GENOMIC DNA]</scope>
</reference>
<evidence type="ECO:0000313" key="2">
    <source>
        <dbReference type="EMBL" id="GFN95288.1"/>
    </source>
</evidence>
<sequence length="104" mass="11700">MEKKLCFHRERDSGGDKHDGRRRVTGSPVAVATERRAITLPRQEHSTLGKSCRDWDSVSYRRDSSSFLVLDPVGNEGEKKGEGTARLGEKKEGLCDDSLSFKKY</sequence>
<gene>
    <name evidence="2" type="ORF">PoB_002179400</name>
</gene>
<dbReference type="Proteomes" id="UP000735302">
    <property type="component" value="Unassembled WGS sequence"/>
</dbReference>
<feature type="compositionally biased region" description="Basic and acidic residues" evidence="1">
    <location>
        <begin position="1"/>
        <end position="19"/>
    </location>
</feature>
<dbReference type="AlphaFoldDB" id="A0AAV3ZN41"/>
<comment type="caution">
    <text evidence="2">The sequence shown here is derived from an EMBL/GenBank/DDBJ whole genome shotgun (WGS) entry which is preliminary data.</text>
</comment>
<evidence type="ECO:0000256" key="1">
    <source>
        <dbReference type="SAM" id="MobiDB-lite"/>
    </source>
</evidence>
<dbReference type="EMBL" id="BLXT01002485">
    <property type="protein sequence ID" value="GFN95288.1"/>
    <property type="molecule type" value="Genomic_DNA"/>
</dbReference>
<evidence type="ECO:0000313" key="3">
    <source>
        <dbReference type="Proteomes" id="UP000735302"/>
    </source>
</evidence>
<accession>A0AAV3ZN41</accession>
<name>A0AAV3ZN41_9GAST</name>
<protein>
    <submittedName>
        <fullName evidence="2">Uncharacterized protein</fullName>
    </submittedName>
</protein>
<organism evidence="2 3">
    <name type="scientific">Plakobranchus ocellatus</name>
    <dbReference type="NCBI Taxonomy" id="259542"/>
    <lineage>
        <taxon>Eukaryota</taxon>
        <taxon>Metazoa</taxon>
        <taxon>Spiralia</taxon>
        <taxon>Lophotrochozoa</taxon>
        <taxon>Mollusca</taxon>
        <taxon>Gastropoda</taxon>
        <taxon>Heterobranchia</taxon>
        <taxon>Euthyneura</taxon>
        <taxon>Panpulmonata</taxon>
        <taxon>Sacoglossa</taxon>
        <taxon>Placobranchoidea</taxon>
        <taxon>Plakobranchidae</taxon>
        <taxon>Plakobranchus</taxon>
    </lineage>
</organism>
<keyword evidence="3" id="KW-1185">Reference proteome</keyword>
<proteinExistence type="predicted"/>